<dbReference type="EMBL" id="JACHHK010000003">
    <property type="protein sequence ID" value="MBB5183022.1"/>
    <property type="molecule type" value="Genomic_DNA"/>
</dbReference>
<feature type="domain" description="Endonuclease/exonuclease/phosphatase" evidence="2">
    <location>
        <begin position="141"/>
        <end position="344"/>
    </location>
</feature>
<evidence type="ECO:0000259" key="2">
    <source>
        <dbReference type="Pfam" id="PF03372"/>
    </source>
</evidence>
<name>A0A7W8FXJ9_9FIRM</name>
<sequence>MKKLKIIGVIVLTIVCIVAVYVVYVFASYYRVEDNQKLKIHDPGKSETKAGKTYRITSANIGFGAYSADYSFFMDGGKYSRAFSKTAVIKNINGSVKEVHAMEADFEMYQEVDIDGTRSYHVNELDLIKEKSEGSSYVYAQNYDSPYLFYPLTSPHGKNKAGIATFSKFKSTSAVRRSLPIETGFSKFFDLDRCYIKQRFPVDNGKELIVYNFHLSAYTKEADTADKQLKMLFGDMEKEVKKGNYVVGGGDFNKDLLGDSYSVFKQGEALDDNWAKPVNKKLIPEDIRLEVPYDEDDPVPTCRNANMPYSEDDFVLTIDGFIVSDNVTVKQSFVRDTQFAYSDHNPVGMDFILE</sequence>
<dbReference type="GO" id="GO:0004527">
    <property type="term" value="F:exonuclease activity"/>
    <property type="evidence" value="ECO:0007669"/>
    <property type="project" value="UniProtKB-KW"/>
</dbReference>
<dbReference type="GO" id="GO:0016020">
    <property type="term" value="C:membrane"/>
    <property type="evidence" value="ECO:0007669"/>
    <property type="project" value="GOC"/>
</dbReference>
<dbReference type="InterPro" id="IPR036691">
    <property type="entry name" value="Endo/exonu/phosph_ase_sf"/>
</dbReference>
<dbReference type="GO" id="GO:0006506">
    <property type="term" value="P:GPI anchor biosynthetic process"/>
    <property type="evidence" value="ECO:0007669"/>
    <property type="project" value="TreeGrafter"/>
</dbReference>
<keyword evidence="3" id="KW-0540">Nuclease</keyword>
<keyword evidence="3" id="KW-0378">Hydrolase</keyword>
<keyword evidence="3" id="KW-0269">Exonuclease</keyword>
<dbReference type="PANTHER" id="PTHR14859:SF1">
    <property type="entry name" value="PGAP2-INTERACTING PROTEIN"/>
    <property type="match status" value="1"/>
</dbReference>
<dbReference type="PANTHER" id="PTHR14859">
    <property type="entry name" value="CALCOFLUOR WHITE HYPERSENSITIVE PROTEIN PRECURSOR"/>
    <property type="match status" value="1"/>
</dbReference>
<dbReference type="Gene3D" id="3.60.10.10">
    <property type="entry name" value="Endonuclease/exonuclease/phosphatase"/>
    <property type="match status" value="1"/>
</dbReference>
<gene>
    <name evidence="3" type="ORF">HNQ47_001042</name>
</gene>
<organism evidence="3 4">
    <name type="scientific">Catenisphaera adipataccumulans</name>
    <dbReference type="NCBI Taxonomy" id="700500"/>
    <lineage>
        <taxon>Bacteria</taxon>
        <taxon>Bacillati</taxon>
        <taxon>Bacillota</taxon>
        <taxon>Erysipelotrichia</taxon>
        <taxon>Erysipelotrichales</taxon>
        <taxon>Erysipelotrichaceae</taxon>
        <taxon>Catenisphaera</taxon>
    </lineage>
</organism>
<keyword evidence="1" id="KW-0812">Transmembrane</keyword>
<dbReference type="AlphaFoldDB" id="A0A7W8FXJ9"/>
<protein>
    <submittedName>
        <fullName evidence="3">Endonuclease/exonuclease/phosphatase family metal-dependent hydrolase</fullName>
    </submittedName>
</protein>
<keyword evidence="4" id="KW-1185">Reference proteome</keyword>
<dbReference type="GO" id="GO:0004519">
    <property type="term" value="F:endonuclease activity"/>
    <property type="evidence" value="ECO:0007669"/>
    <property type="project" value="UniProtKB-KW"/>
</dbReference>
<keyword evidence="3" id="KW-0255">Endonuclease</keyword>
<comment type="caution">
    <text evidence="3">The sequence shown here is derived from an EMBL/GenBank/DDBJ whole genome shotgun (WGS) entry which is preliminary data.</text>
</comment>
<dbReference type="Pfam" id="PF03372">
    <property type="entry name" value="Exo_endo_phos"/>
    <property type="match status" value="1"/>
</dbReference>
<evidence type="ECO:0000256" key="1">
    <source>
        <dbReference type="SAM" id="Phobius"/>
    </source>
</evidence>
<keyword evidence="1" id="KW-0472">Membrane</keyword>
<dbReference type="Proteomes" id="UP000539953">
    <property type="component" value="Unassembled WGS sequence"/>
</dbReference>
<dbReference type="InterPro" id="IPR005135">
    <property type="entry name" value="Endo/exonuclease/phosphatase"/>
</dbReference>
<reference evidence="3 4" key="1">
    <citation type="submission" date="2020-08" db="EMBL/GenBank/DDBJ databases">
        <title>Genomic Encyclopedia of Type Strains, Phase IV (KMG-IV): sequencing the most valuable type-strain genomes for metagenomic binning, comparative biology and taxonomic classification.</title>
        <authorList>
            <person name="Goeker M."/>
        </authorList>
    </citation>
    <scope>NUCLEOTIDE SEQUENCE [LARGE SCALE GENOMIC DNA]</scope>
    <source>
        <strain evidence="3 4">DSM 25799</strain>
    </source>
</reference>
<dbReference type="SUPFAM" id="SSF56219">
    <property type="entry name" value="DNase I-like"/>
    <property type="match status" value="1"/>
</dbReference>
<keyword evidence="1" id="KW-1133">Transmembrane helix</keyword>
<dbReference type="RefSeq" id="WP_221248032.1">
    <property type="nucleotide sequence ID" value="NZ_JACHHK010000003.1"/>
</dbReference>
<accession>A0A7W8FXJ9</accession>
<evidence type="ECO:0000313" key="4">
    <source>
        <dbReference type="Proteomes" id="UP000539953"/>
    </source>
</evidence>
<feature type="transmembrane region" description="Helical" evidence="1">
    <location>
        <begin position="6"/>
        <end position="30"/>
    </location>
</feature>
<dbReference type="InterPro" id="IPR051916">
    <property type="entry name" value="GPI-anchor_lipid_remodeler"/>
</dbReference>
<evidence type="ECO:0000313" key="3">
    <source>
        <dbReference type="EMBL" id="MBB5183022.1"/>
    </source>
</evidence>
<proteinExistence type="predicted"/>